<dbReference type="GO" id="GO:0005771">
    <property type="term" value="C:multivesicular body"/>
    <property type="evidence" value="ECO:0007669"/>
    <property type="project" value="TreeGrafter"/>
</dbReference>
<dbReference type="GO" id="GO:0032511">
    <property type="term" value="P:late endosome to vacuole transport via multivesicular body sorting pathway"/>
    <property type="evidence" value="ECO:0007669"/>
    <property type="project" value="TreeGrafter"/>
</dbReference>
<dbReference type="GO" id="GO:0000815">
    <property type="term" value="C:ESCRT III complex"/>
    <property type="evidence" value="ECO:0007669"/>
    <property type="project" value="TreeGrafter"/>
</dbReference>
<dbReference type="EMBL" id="QEAN01000007">
    <property type="protein sequence ID" value="TPX54270.1"/>
    <property type="molecule type" value="Genomic_DNA"/>
</dbReference>
<dbReference type="GO" id="GO:0006900">
    <property type="term" value="P:vesicle budding from membrane"/>
    <property type="evidence" value="ECO:0007669"/>
    <property type="project" value="TreeGrafter"/>
</dbReference>
<evidence type="ECO:0000256" key="6">
    <source>
        <dbReference type="SAM" id="MobiDB-lite"/>
    </source>
</evidence>
<dbReference type="OrthoDB" id="5592979at2759"/>
<dbReference type="Gene3D" id="1.10.287.1060">
    <property type="entry name" value="ESAT-6-like"/>
    <property type="match status" value="1"/>
</dbReference>
<evidence type="ECO:0000256" key="2">
    <source>
        <dbReference type="ARBA" id="ARBA00006190"/>
    </source>
</evidence>
<keyword evidence="3" id="KW-0967">Endosome</keyword>
<dbReference type="PANTHER" id="PTHR22761:SF10">
    <property type="entry name" value="GH13992P"/>
    <property type="match status" value="1"/>
</dbReference>
<comment type="caution">
    <text evidence="8">The sequence shown here is derived from an EMBL/GenBank/DDBJ whole genome shotgun (WGS) entry which is preliminary data.</text>
</comment>
<comment type="similarity">
    <text evidence="2">Belongs to the SNF7 family.</text>
</comment>
<keyword evidence="9" id="KW-1185">Reference proteome</keyword>
<evidence type="ECO:0000256" key="1">
    <source>
        <dbReference type="ARBA" id="ARBA00004177"/>
    </source>
</evidence>
<evidence type="ECO:0000313" key="8">
    <source>
        <dbReference type="EMBL" id="TPX54270.1"/>
    </source>
</evidence>
<dbReference type="GO" id="GO:0009898">
    <property type="term" value="C:cytoplasmic side of plasma membrane"/>
    <property type="evidence" value="ECO:0007669"/>
    <property type="project" value="TreeGrafter"/>
</dbReference>
<dbReference type="EMBL" id="QEAM01000018">
    <property type="protein sequence ID" value="TPX50407.1"/>
    <property type="molecule type" value="Genomic_DNA"/>
</dbReference>
<sequence length="223" mass="25081">MNLFGKAKAAKTTPKDAIVKLREQLEVLDKRETYLQTKIDNELKMARANASKNRRLALMALKRKKVYEEQITKIMGSRMTLETQMMSIESANVNLETMEAMRQGAAAMKQVHGKMDIKKVDQVMDDIRDQMDLANEISDAISQPVGMGMEFDEDELNQELDELEQLELDEKLLDTSAPQTNISHAPAVPNTIPAIAQPPRPVRVQIQDDEDAELAELKASMAL</sequence>
<dbReference type="AlphaFoldDB" id="A0A507DTS6"/>
<evidence type="ECO:0000256" key="3">
    <source>
        <dbReference type="ARBA" id="ARBA00022753"/>
    </source>
</evidence>
<evidence type="ECO:0000313" key="10">
    <source>
        <dbReference type="Proteomes" id="UP000320475"/>
    </source>
</evidence>
<gene>
    <name evidence="7" type="ORF">SeLEV6574_g00918</name>
    <name evidence="8" type="ORF">SeMB42_g00348</name>
</gene>
<dbReference type="STRING" id="286115.A0A507DTS6"/>
<dbReference type="PANTHER" id="PTHR22761">
    <property type="entry name" value="CHARGED MULTIVESICULAR BODY PROTEIN"/>
    <property type="match status" value="1"/>
</dbReference>
<organism evidence="8 9">
    <name type="scientific">Synchytrium endobioticum</name>
    <dbReference type="NCBI Taxonomy" id="286115"/>
    <lineage>
        <taxon>Eukaryota</taxon>
        <taxon>Fungi</taxon>
        <taxon>Fungi incertae sedis</taxon>
        <taxon>Chytridiomycota</taxon>
        <taxon>Chytridiomycota incertae sedis</taxon>
        <taxon>Chytridiomycetes</taxon>
        <taxon>Synchytriales</taxon>
        <taxon>Synchytriaceae</taxon>
        <taxon>Synchytrium</taxon>
    </lineage>
</organism>
<name>A0A507DTS6_9FUNG</name>
<dbReference type="Pfam" id="PF03357">
    <property type="entry name" value="Snf7"/>
    <property type="match status" value="1"/>
</dbReference>
<accession>A0A507DTS6</accession>
<dbReference type="InterPro" id="IPR005024">
    <property type="entry name" value="Snf7_fam"/>
</dbReference>
<dbReference type="Proteomes" id="UP000317494">
    <property type="component" value="Unassembled WGS sequence"/>
</dbReference>
<feature type="region of interest" description="Disordered" evidence="6">
    <location>
        <begin position="180"/>
        <end position="199"/>
    </location>
</feature>
<evidence type="ECO:0000256" key="4">
    <source>
        <dbReference type="ARBA" id="ARBA00040017"/>
    </source>
</evidence>
<protein>
    <recommendedName>
        <fullName evidence="4">Vacuolar-sorting protein SNF7</fullName>
    </recommendedName>
    <alternativeName>
        <fullName evidence="5">Vacuolar protein-sorting-associated protein 32</fullName>
    </alternativeName>
</protein>
<evidence type="ECO:0000313" key="9">
    <source>
        <dbReference type="Proteomes" id="UP000317494"/>
    </source>
</evidence>
<comment type="subcellular location">
    <subcellularLocation>
        <location evidence="1">Endosome</location>
    </subcellularLocation>
</comment>
<evidence type="ECO:0000256" key="5">
    <source>
        <dbReference type="ARBA" id="ARBA00042586"/>
    </source>
</evidence>
<dbReference type="Gene3D" id="6.10.250.1710">
    <property type="match status" value="1"/>
</dbReference>
<reference evidence="9 10" key="1">
    <citation type="journal article" date="2019" name="Sci. Rep.">
        <title>Comparative genomics of chytrid fungi reveal insights into the obligate biotrophic and pathogenic lifestyle of Synchytrium endobioticum.</title>
        <authorList>
            <person name="van de Vossenberg B.T.L.H."/>
            <person name="Warris S."/>
            <person name="Nguyen H.D.T."/>
            <person name="van Gent-Pelzer M.P.E."/>
            <person name="Joly D.L."/>
            <person name="van de Geest H.C."/>
            <person name="Bonants P.J.M."/>
            <person name="Smith D.S."/>
            <person name="Levesque C.A."/>
            <person name="van der Lee T.A.J."/>
        </authorList>
    </citation>
    <scope>NUCLEOTIDE SEQUENCE [LARGE SCALE GENOMIC DNA]</scope>
    <source>
        <strain evidence="7 10">LEV6574</strain>
        <strain evidence="8 9">MB42</strain>
    </source>
</reference>
<evidence type="ECO:0000313" key="7">
    <source>
        <dbReference type="EMBL" id="TPX50407.1"/>
    </source>
</evidence>
<proteinExistence type="inferred from homology"/>
<dbReference type="Proteomes" id="UP000320475">
    <property type="component" value="Unassembled WGS sequence"/>
</dbReference>
<dbReference type="VEuPathDB" id="FungiDB:SeMB42_g00348"/>